<sequence length="177" mass="19781">MSSMDFSTALAGDGRKTAGWFVLGLPMLVPIAMLSTMPFSMVARRGRRAIAWLAMCVLFGALMWFAYSQSTPLARLEWALDVEIPTDVKIIRLRETDSFNDGITTVGACIADREFINDLVAHHSLSEDITGGYISPYLPDANISVDGVGYRNDRLTCYHDSKTKTLYFVRRYSDPRP</sequence>
<name>A0A5C6B0A3_9BACT</name>
<feature type="transmembrane region" description="Helical" evidence="1">
    <location>
        <begin position="20"/>
        <end position="42"/>
    </location>
</feature>
<dbReference type="EMBL" id="SJPU01000033">
    <property type="protein sequence ID" value="TWU05328.1"/>
    <property type="molecule type" value="Genomic_DNA"/>
</dbReference>
<gene>
    <name evidence="2" type="ORF">Poly21_57670</name>
</gene>
<reference evidence="2 3" key="1">
    <citation type="journal article" date="2020" name="Antonie Van Leeuwenhoek">
        <title>Rhodopirellula heiligendammensis sp. nov., Rhodopirellula pilleata sp. nov., and Rhodopirellula solitaria sp. nov. isolated from natural or artificial marine surfaces in Northern Germany and California, USA, and emended description of the genus Rhodopirellula.</title>
        <authorList>
            <person name="Kallscheuer N."/>
            <person name="Wiegand S."/>
            <person name="Jogler M."/>
            <person name="Boedeker C."/>
            <person name="Peeters S.H."/>
            <person name="Rast P."/>
            <person name="Heuer A."/>
            <person name="Jetten M.S.M."/>
            <person name="Rohde M."/>
            <person name="Jogler C."/>
        </authorList>
    </citation>
    <scope>NUCLEOTIDE SEQUENCE [LARGE SCALE GENOMIC DNA]</scope>
    <source>
        <strain evidence="2 3">Poly21</strain>
    </source>
</reference>
<proteinExistence type="predicted"/>
<dbReference type="Proteomes" id="UP000319908">
    <property type="component" value="Unassembled WGS sequence"/>
</dbReference>
<dbReference type="AlphaFoldDB" id="A0A5C6B0A3"/>
<evidence type="ECO:0000313" key="2">
    <source>
        <dbReference type="EMBL" id="TWU05328.1"/>
    </source>
</evidence>
<keyword evidence="3" id="KW-1185">Reference proteome</keyword>
<accession>A0A5C6B0A3</accession>
<protein>
    <submittedName>
        <fullName evidence="2">Uncharacterized protein</fullName>
    </submittedName>
</protein>
<keyword evidence="1" id="KW-0812">Transmembrane</keyword>
<organism evidence="2 3">
    <name type="scientific">Allorhodopirellula heiligendammensis</name>
    <dbReference type="NCBI Taxonomy" id="2714739"/>
    <lineage>
        <taxon>Bacteria</taxon>
        <taxon>Pseudomonadati</taxon>
        <taxon>Planctomycetota</taxon>
        <taxon>Planctomycetia</taxon>
        <taxon>Pirellulales</taxon>
        <taxon>Pirellulaceae</taxon>
        <taxon>Allorhodopirellula</taxon>
    </lineage>
</organism>
<comment type="caution">
    <text evidence="2">The sequence shown here is derived from an EMBL/GenBank/DDBJ whole genome shotgun (WGS) entry which is preliminary data.</text>
</comment>
<keyword evidence="1" id="KW-1133">Transmembrane helix</keyword>
<evidence type="ECO:0000313" key="3">
    <source>
        <dbReference type="Proteomes" id="UP000319908"/>
    </source>
</evidence>
<keyword evidence="1" id="KW-0472">Membrane</keyword>
<evidence type="ECO:0000256" key="1">
    <source>
        <dbReference type="SAM" id="Phobius"/>
    </source>
</evidence>
<feature type="transmembrane region" description="Helical" evidence="1">
    <location>
        <begin position="49"/>
        <end position="67"/>
    </location>
</feature>